<evidence type="ECO:0000313" key="2">
    <source>
        <dbReference type="Ensembl" id="ENSOSIP00000004093.1"/>
    </source>
</evidence>
<protein>
    <submittedName>
        <fullName evidence="2">Uncharacterized protein</fullName>
    </submittedName>
</protein>
<dbReference type="Ensembl" id="ENSOSIT00000004382.1">
    <property type="protein sequence ID" value="ENSOSIP00000004093.1"/>
    <property type="gene ID" value="ENSOSIG00000002756.1"/>
</dbReference>
<sequence length="94" mass="10604">MRATKKLASFKNCSVRPNKRLILLLSPGFMAVCLCCQMPLSAVFNLAITNSMFKQPSRYFFGHSSIFFLSLTDLLDNASQPLLELLLLRCDLND</sequence>
<accession>A0A8C7WWI8</accession>
<dbReference type="AlphaFoldDB" id="A0A8C7WWI8"/>
<keyword evidence="1" id="KW-0472">Membrane</keyword>
<keyword evidence="3" id="KW-1185">Reference proteome</keyword>
<keyword evidence="1" id="KW-0812">Transmembrane</keyword>
<evidence type="ECO:0000256" key="1">
    <source>
        <dbReference type="SAM" id="Phobius"/>
    </source>
</evidence>
<name>A0A8C7WWI8_9TELE</name>
<evidence type="ECO:0000313" key="3">
    <source>
        <dbReference type="Proteomes" id="UP000694383"/>
    </source>
</evidence>
<feature type="transmembrane region" description="Helical" evidence="1">
    <location>
        <begin position="21"/>
        <end position="48"/>
    </location>
</feature>
<organism evidence="2 3">
    <name type="scientific">Oryzias sinensis</name>
    <name type="common">Chinese medaka</name>
    <dbReference type="NCBI Taxonomy" id="183150"/>
    <lineage>
        <taxon>Eukaryota</taxon>
        <taxon>Metazoa</taxon>
        <taxon>Chordata</taxon>
        <taxon>Craniata</taxon>
        <taxon>Vertebrata</taxon>
        <taxon>Euteleostomi</taxon>
        <taxon>Actinopterygii</taxon>
        <taxon>Neopterygii</taxon>
        <taxon>Teleostei</taxon>
        <taxon>Neoteleostei</taxon>
        <taxon>Acanthomorphata</taxon>
        <taxon>Ovalentaria</taxon>
        <taxon>Atherinomorphae</taxon>
        <taxon>Beloniformes</taxon>
        <taxon>Adrianichthyidae</taxon>
        <taxon>Oryziinae</taxon>
        <taxon>Oryzias</taxon>
    </lineage>
</organism>
<dbReference type="Proteomes" id="UP000694383">
    <property type="component" value="Unplaced"/>
</dbReference>
<proteinExistence type="predicted"/>
<reference evidence="2" key="2">
    <citation type="submission" date="2025-09" db="UniProtKB">
        <authorList>
            <consortium name="Ensembl"/>
        </authorList>
    </citation>
    <scope>IDENTIFICATION</scope>
</reference>
<keyword evidence="1" id="KW-1133">Transmembrane helix</keyword>
<reference evidence="2" key="1">
    <citation type="submission" date="2025-08" db="UniProtKB">
        <authorList>
            <consortium name="Ensembl"/>
        </authorList>
    </citation>
    <scope>IDENTIFICATION</scope>
</reference>
<dbReference type="GeneTree" id="ENSGT01000000221902"/>